<feature type="domain" description="Antitoxin Xre/MbcA/ParS-like middle" evidence="2">
    <location>
        <begin position="131"/>
        <end position="179"/>
    </location>
</feature>
<dbReference type="AlphaFoldDB" id="A0A7X0KMV7"/>
<dbReference type="Pfam" id="PF23125">
    <property type="entry name" value="Xre-MbcA-ParS_M"/>
    <property type="match status" value="1"/>
</dbReference>
<evidence type="ECO:0000259" key="2">
    <source>
        <dbReference type="Pfam" id="PF23125"/>
    </source>
</evidence>
<dbReference type="EMBL" id="JACHOU010000014">
    <property type="protein sequence ID" value="MBB6356535.1"/>
    <property type="molecule type" value="Genomic_DNA"/>
</dbReference>
<protein>
    <recommendedName>
        <fullName evidence="5">Antitoxin Xre/MbcA/ParS-like toxin-binding domain-containing protein</fullName>
    </recommendedName>
</protein>
<dbReference type="Pfam" id="PF23124">
    <property type="entry name" value="Xre_MbcA_ParS-like_N"/>
    <property type="match status" value="1"/>
</dbReference>
<dbReference type="InterPro" id="IPR056313">
    <property type="entry name" value="Xre_MbcA_ParS-like_N"/>
</dbReference>
<keyword evidence="4" id="KW-1185">Reference proteome</keyword>
<sequence>MNVDIHLQDTNSGRYAEIISKEVRKVFAGDDVYVCDGLICAAGKLAAEIAAALARLSLCDLRAIGGMRSDLAGLASQFVHAVAAEASGQDQLDASRPVAGETTMSTVTGPTRAERRGDLEAMVLEDWAGPVAGATYLEEKLRIPRSTLHRWYRRNEVVALRKGRQRHVFPLAQFVDGRPASGIREVLAHIAHPRVAWFWMVHPALLLDGRVPIELLRQDMVDDVVSAAHEYAKFKAEI</sequence>
<name>A0A7X0KMV7_9HYPH</name>
<comment type="caution">
    <text evidence="3">The sequence shown here is derived from an EMBL/GenBank/DDBJ whole genome shotgun (WGS) entry which is preliminary data.</text>
</comment>
<proteinExistence type="predicted"/>
<evidence type="ECO:0000313" key="4">
    <source>
        <dbReference type="Proteomes" id="UP000536262"/>
    </source>
</evidence>
<evidence type="ECO:0000313" key="3">
    <source>
        <dbReference type="EMBL" id="MBB6356535.1"/>
    </source>
</evidence>
<organism evidence="3 4">
    <name type="scientific">Aminobacter aganoensis</name>
    <dbReference type="NCBI Taxonomy" id="83264"/>
    <lineage>
        <taxon>Bacteria</taxon>
        <taxon>Pseudomonadati</taxon>
        <taxon>Pseudomonadota</taxon>
        <taxon>Alphaproteobacteria</taxon>
        <taxon>Hyphomicrobiales</taxon>
        <taxon>Phyllobacteriaceae</taxon>
        <taxon>Aminobacter</taxon>
    </lineage>
</organism>
<accession>A0A7X0KMV7</accession>
<feature type="domain" description="Antitoxin Xre/MbcA/ParS-like N-terminal" evidence="1">
    <location>
        <begin position="16"/>
        <end position="86"/>
    </location>
</feature>
<evidence type="ECO:0008006" key="5">
    <source>
        <dbReference type="Google" id="ProtNLM"/>
    </source>
</evidence>
<evidence type="ECO:0000259" key="1">
    <source>
        <dbReference type="Pfam" id="PF23124"/>
    </source>
</evidence>
<gene>
    <name evidence="3" type="ORF">GGR00_004347</name>
</gene>
<dbReference type="RefSeq" id="WP_184701006.1">
    <property type="nucleotide sequence ID" value="NZ_BAABEG010000002.1"/>
</dbReference>
<dbReference type="Proteomes" id="UP000536262">
    <property type="component" value="Unassembled WGS sequence"/>
</dbReference>
<dbReference type="InterPro" id="IPR056312">
    <property type="entry name" value="Xre-MbcA-ParS_M"/>
</dbReference>
<reference evidence="3 4" key="1">
    <citation type="submission" date="2020-08" db="EMBL/GenBank/DDBJ databases">
        <title>Genomic Encyclopedia of Type Strains, Phase IV (KMG-IV): sequencing the most valuable type-strain genomes for metagenomic binning, comparative biology and taxonomic classification.</title>
        <authorList>
            <person name="Goeker M."/>
        </authorList>
    </citation>
    <scope>NUCLEOTIDE SEQUENCE [LARGE SCALE GENOMIC DNA]</scope>
    <source>
        <strain evidence="3 4">DSM 7051</strain>
    </source>
</reference>